<feature type="domain" description="SWIM-type" evidence="6">
    <location>
        <begin position="501"/>
        <end position="539"/>
    </location>
</feature>
<dbReference type="Proteomes" id="UP000235145">
    <property type="component" value="Unassembled WGS sequence"/>
</dbReference>
<dbReference type="Pfam" id="PF03101">
    <property type="entry name" value="FAR1"/>
    <property type="match status" value="1"/>
</dbReference>
<comment type="caution">
    <text evidence="7">The sequence shown here is derived from an EMBL/GenBank/DDBJ whole genome shotgun (WGS) entry which is preliminary data.</text>
</comment>
<dbReference type="EMBL" id="NBSK02000001">
    <property type="protein sequence ID" value="KAJ0226404.1"/>
    <property type="molecule type" value="Genomic_DNA"/>
</dbReference>
<proteinExistence type="predicted"/>
<dbReference type="SMART" id="SM00575">
    <property type="entry name" value="ZnF_PMZ"/>
    <property type="match status" value="1"/>
</dbReference>
<evidence type="ECO:0000256" key="2">
    <source>
        <dbReference type="ARBA" id="ARBA00022771"/>
    </source>
</evidence>
<sequence>MRTPKRLRTREHLSANHFIRVFNSDDTEDDDQYGDEAFNCNEYDDDDLYHSDDQYSGRNQLSDYASEGTNRTDSEEESFNSNVVDSPGGKTKLWKPIVPKDFMPDVDAIYQSLEEAVEMYKLYADKTGFGVRLNTVTRFGDKTIKKRYVVCNKMGKIPNRSTDTLDPEGSGRNKRNSNFKITDCKAVIKFERRYSKRARRLSYKDKEFIVRSLTSNIGATKAQKLQASLQGGYENVGPEAIDYKNFRRKMGNIIGDKDAQLVVDKMNMRKDELHNYTFEYKCVDSVLNAMFWVDETDKLYYKEFGDVISFDATFRTNKYGMIFVPFTAIDNHKRSINIGAGLLSNESIESYRWLLEAFLKAHVKHPQLVLTDQDPTILQDVEAIFPTSNHRLCMWHIMKKLQAKVSADFLKNTDFRKRFTKLVWNVYIEPEVFESRTKDGSKTCTGIENFGFQPILKTCHYTVKKEIFKAAWYCSIDSVEKIDGWQVVMITQTDKSKQLKIKCKVELKLPEKEVKCSCNHFIRTGILCRHIFAVLKNNHVEEIPEQYILRRWRRDAISSHFLAMKHVAMETEDDTFKLLTEAYINIEYCLDHFKRSKEKLLEFVEKTRTLKQAAMEFGSSNQTSPDNDEE</sequence>
<gene>
    <name evidence="7" type="ORF">LSAT_V11C100007150</name>
</gene>
<feature type="region of interest" description="Disordered" evidence="5">
    <location>
        <begin position="54"/>
        <end position="88"/>
    </location>
</feature>
<protein>
    <recommendedName>
        <fullName evidence="6">SWIM-type domain-containing protein</fullName>
    </recommendedName>
</protein>
<evidence type="ECO:0000313" key="8">
    <source>
        <dbReference type="Proteomes" id="UP000235145"/>
    </source>
</evidence>
<dbReference type="PROSITE" id="PS50966">
    <property type="entry name" value="ZF_SWIM"/>
    <property type="match status" value="1"/>
</dbReference>
<keyword evidence="1" id="KW-0479">Metal-binding</keyword>
<name>A0A9R1XUR9_LACSA</name>
<organism evidence="7 8">
    <name type="scientific">Lactuca sativa</name>
    <name type="common">Garden lettuce</name>
    <dbReference type="NCBI Taxonomy" id="4236"/>
    <lineage>
        <taxon>Eukaryota</taxon>
        <taxon>Viridiplantae</taxon>
        <taxon>Streptophyta</taxon>
        <taxon>Embryophyta</taxon>
        <taxon>Tracheophyta</taxon>
        <taxon>Spermatophyta</taxon>
        <taxon>Magnoliopsida</taxon>
        <taxon>eudicotyledons</taxon>
        <taxon>Gunneridae</taxon>
        <taxon>Pentapetalae</taxon>
        <taxon>asterids</taxon>
        <taxon>campanulids</taxon>
        <taxon>Asterales</taxon>
        <taxon>Asteraceae</taxon>
        <taxon>Cichorioideae</taxon>
        <taxon>Cichorieae</taxon>
        <taxon>Lactucinae</taxon>
        <taxon>Lactuca</taxon>
    </lineage>
</organism>
<evidence type="ECO:0000256" key="4">
    <source>
        <dbReference type="PROSITE-ProRule" id="PRU00325"/>
    </source>
</evidence>
<dbReference type="InterPro" id="IPR006564">
    <property type="entry name" value="Znf_PMZ"/>
</dbReference>
<dbReference type="Pfam" id="PF04434">
    <property type="entry name" value="SWIM"/>
    <property type="match status" value="1"/>
</dbReference>
<accession>A0A9R1XUR9</accession>
<dbReference type="PANTHER" id="PTHR47718:SF12">
    <property type="entry name" value="PROTEIN FAR1-RELATED SEQUENCE"/>
    <property type="match status" value="1"/>
</dbReference>
<evidence type="ECO:0000256" key="1">
    <source>
        <dbReference type="ARBA" id="ARBA00022723"/>
    </source>
</evidence>
<dbReference type="InterPro" id="IPR004330">
    <property type="entry name" value="FAR1_DNA_bnd_dom"/>
</dbReference>
<keyword evidence="2 4" id="KW-0863">Zinc-finger</keyword>
<dbReference type="Pfam" id="PF10551">
    <property type="entry name" value="MULE"/>
    <property type="match status" value="1"/>
</dbReference>
<keyword evidence="3" id="KW-0862">Zinc</keyword>
<evidence type="ECO:0000259" key="6">
    <source>
        <dbReference type="PROSITE" id="PS50966"/>
    </source>
</evidence>
<dbReference type="InterPro" id="IPR007527">
    <property type="entry name" value="Znf_SWIM"/>
</dbReference>
<dbReference type="InterPro" id="IPR018289">
    <property type="entry name" value="MULE_transposase_dom"/>
</dbReference>
<evidence type="ECO:0000256" key="5">
    <source>
        <dbReference type="SAM" id="MobiDB-lite"/>
    </source>
</evidence>
<feature type="compositionally biased region" description="Polar residues" evidence="5">
    <location>
        <begin position="56"/>
        <end position="71"/>
    </location>
</feature>
<dbReference type="AlphaFoldDB" id="A0A9R1XUR9"/>
<keyword evidence="8" id="KW-1185">Reference proteome</keyword>
<evidence type="ECO:0000256" key="3">
    <source>
        <dbReference type="ARBA" id="ARBA00022833"/>
    </source>
</evidence>
<reference evidence="7 8" key="1">
    <citation type="journal article" date="2017" name="Nat. Commun.">
        <title>Genome assembly with in vitro proximity ligation data and whole-genome triplication in lettuce.</title>
        <authorList>
            <person name="Reyes-Chin-Wo S."/>
            <person name="Wang Z."/>
            <person name="Yang X."/>
            <person name="Kozik A."/>
            <person name="Arikit S."/>
            <person name="Song C."/>
            <person name="Xia L."/>
            <person name="Froenicke L."/>
            <person name="Lavelle D.O."/>
            <person name="Truco M.J."/>
            <person name="Xia R."/>
            <person name="Zhu S."/>
            <person name="Xu C."/>
            <person name="Xu H."/>
            <person name="Xu X."/>
            <person name="Cox K."/>
            <person name="Korf I."/>
            <person name="Meyers B.C."/>
            <person name="Michelmore R.W."/>
        </authorList>
    </citation>
    <scope>NUCLEOTIDE SEQUENCE [LARGE SCALE GENOMIC DNA]</scope>
    <source>
        <strain evidence="8">cv. Salinas</strain>
        <tissue evidence="7">Seedlings</tissue>
    </source>
</reference>
<dbReference type="GO" id="GO:0008270">
    <property type="term" value="F:zinc ion binding"/>
    <property type="evidence" value="ECO:0007669"/>
    <property type="project" value="UniProtKB-KW"/>
</dbReference>
<dbReference type="PANTHER" id="PTHR47718">
    <property type="entry name" value="OS01G0519700 PROTEIN"/>
    <property type="match status" value="1"/>
</dbReference>
<evidence type="ECO:0000313" key="7">
    <source>
        <dbReference type="EMBL" id="KAJ0226404.1"/>
    </source>
</evidence>